<keyword evidence="2" id="KW-1185">Reference proteome</keyword>
<dbReference type="RefSeq" id="WP_323334187.1">
    <property type="nucleotide sequence ID" value="NZ_JAYFSI010000012.1"/>
</dbReference>
<proteinExistence type="predicted"/>
<dbReference type="EMBL" id="JAYFSI010000012">
    <property type="protein sequence ID" value="MEA5365566.1"/>
    <property type="molecule type" value="Genomic_DNA"/>
</dbReference>
<comment type="caution">
    <text evidence="1">The sequence shown here is derived from an EMBL/GenBank/DDBJ whole genome shotgun (WGS) entry which is preliminary data.</text>
</comment>
<accession>A0ABU5RH21</accession>
<protein>
    <submittedName>
        <fullName evidence="1">Uncharacterized protein</fullName>
    </submittedName>
</protein>
<sequence>MCKQCASWGWWAEPDSALGIFFEAVRSMPREFPEASEIEQEFPQDTQAQAAWLLTIGEYPDDEDDEDSWDEYEQARRHRDDVAHAWLRSADDMIRLATTVKNYPWLGLWAEQFVSSGAEYSALLRRWMIELIPARSLVRTAAAKTLTEPELPCERTDLVPLGSPSEVEEVLRRAWSAWQSERVHTWADANRGMRARSVLHGALGRKRNGREAALAAIDEIVSDWESRATAVAAAGAGQPAATLTVSVEGPWARPYDGRAPGLTPWETGVLVHWAKDFDWAQAEILLEVPQLVADQVRAGGGAFTEIECIPGDPEETPAAVAGGLVPGVLDDAPVSARIPATVQQLDALSGAGAWLFHVWSIDRGVEVLPVDTIRSRTLTGWSGIIVAGPGDLPDSLVDPWSDDVLAVAKSEEEPDPLGLLAGEVMVARRSGRRGNTVRALRLLALARSASDLRVLGESDARVAGEREVWQGLLANRRLDLTPFRPPSEDPWKRGGLELPLSALGGAQIYSTSLGGEGIKGHSPSCSHAHAGWGCVDMRFELATVRELVSTLTPDWCSKCDGYAIRRLDDRQLRIYRTAHVLMDVNIELAQRESKTFGSSLSASEHEEIHDRLRGAEFGGDDDSYEDQFAWSRTLRALGARVDRLLTR</sequence>
<name>A0ABU5RH21_9PSEU</name>
<dbReference type="Proteomes" id="UP001304298">
    <property type="component" value="Unassembled WGS sequence"/>
</dbReference>
<evidence type="ECO:0000313" key="2">
    <source>
        <dbReference type="Proteomes" id="UP001304298"/>
    </source>
</evidence>
<gene>
    <name evidence="1" type="ORF">VA596_38990</name>
</gene>
<evidence type="ECO:0000313" key="1">
    <source>
        <dbReference type="EMBL" id="MEA5365566.1"/>
    </source>
</evidence>
<reference evidence="1 2" key="1">
    <citation type="submission" date="2023-12" db="EMBL/GenBank/DDBJ databases">
        <title>Amycolatopsis sp. V23-08.</title>
        <authorList>
            <person name="Somphong A."/>
        </authorList>
    </citation>
    <scope>NUCLEOTIDE SEQUENCE [LARGE SCALE GENOMIC DNA]</scope>
    <source>
        <strain evidence="1 2">V23-08</strain>
    </source>
</reference>
<organism evidence="1 2">
    <name type="scientific">Amycolatopsis heterodermiae</name>
    <dbReference type="NCBI Taxonomy" id="3110235"/>
    <lineage>
        <taxon>Bacteria</taxon>
        <taxon>Bacillati</taxon>
        <taxon>Actinomycetota</taxon>
        <taxon>Actinomycetes</taxon>
        <taxon>Pseudonocardiales</taxon>
        <taxon>Pseudonocardiaceae</taxon>
        <taxon>Amycolatopsis</taxon>
    </lineage>
</organism>